<name>A0A109BMM1_HYPSL</name>
<accession>A0A109BMM1</accession>
<proteinExistence type="predicted"/>
<dbReference type="OrthoDB" id="8479666at2"/>
<gene>
    <name evidence="1" type="ORF">APY04_0803</name>
</gene>
<protein>
    <submittedName>
        <fullName evidence="1">Uncharacterized protein</fullName>
    </submittedName>
</protein>
<dbReference type="AlphaFoldDB" id="A0A109BMM1"/>
<evidence type="ECO:0000313" key="1">
    <source>
        <dbReference type="EMBL" id="KWT70742.1"/>
    </source>
</evidence>
<keyword evidence="2" id="KW-1185">Reference proteome</keyword>
<dbReference type="RefSeq" id="WP_068459890.1">
    <property type="nucleotide sequence ID" value="NZ_LMTR01000028.1"/>
</dbReference>
<reference evidence="1 2" key="1">
    <citation type="submission" date="2015-10" db="EMBL/GenBank/DDBJ databases">
        <title>Transcriptomic analysis of a linuron degrading triple-species bacterial consortium.</title>
        <authorList>
            <person name="Albers P."/>
        </authorList>
    </citation>
    <scope>NUCLEOTIDE SEQUENCE [LARGE SCALE GENOMIC DNA]</scope>
    <source>
        <strain evidence="1 2">WDL6</strain>
    </source>
</reference>
<comment type="caution">
    <text evidence="1">The sequence shown here is derived from an EMBL/GenBank/DDBJ whole genome shotgun (WGS) entry which is preliminary data.</text>
</comment>
<sequence>METVTQFASRILGIASPLGTGNRCWLCGGDCGDEARAQKDVIAPTFTQHNLAACEDSTVVCGGCEALTLASSWQGVVAARGMDIKVWTQAGWHSYSHFIAGPDVYECPKPSRVREILLSPPATKWLLGINESGKKHTVFRSAVNTGGQSWAVFAGDALVRTTTAEFATCLSAFEAMVAEGFSKASVVSGDYHPATMLKVGIAKARALDARVVPYRRMRPDLLGLVAYCAFGVAQFAEAAPEPAQPVKKSEVANYSADARGQMEMFL</sequence>
<dbReference type="EMBL" id="LMTR01000028">
    <property type="protein sequence ID" value="KWT70742.1"/>
    <property type="molecule type" value="Genomic_DNA"/>
</dbReference>
<dbReference type="STRING" id="121290.APY04_0803"/>
<evidence type="ECO:0000313" key="2">
    <source>
        <dbReference type="Proteomes" id="UP000059074"/>
    </source>
</evidence>
<dbReference type="Proteomes" id="UP000059074">
    <property type="component" value="Unassembled WGS sequence"/>
</dbReference>
<organism evidence="1 2">
    <name type="scientific">Hyphomicrobium sulfonivorans</name>
    <dbReference type="NCBI Taxonomy" id="121290"/>
    <lineage>
        <taxon>Bacteria</taxon>
        <taxon>Pseudomonadati</taxon>
        <taxon>Pseudomonadota</taxon>
        <taxon>Alphaproteobacteria</taxon>
        <taxon>Hyphomicrobiales</taxon>
        <taxon>Hyphomicrobiaceae</taxon>
        <taxon>Hyphomicrobium</taxon>
    </lineage>
</organism>
<dbReference type="PATRIC" id="fig|121290.4.peg.3495"/>